<reference evidence="2 3" key="1">
    <citation type="submission" date="2014-08" db="EMBL/GenBank/DDBJ databases">
        <title>Complete genome sequence of Corynebacterium phocae M408/89/1(T)(=DSM 44612(T)), isolated from the common seal (Phoca vitulina).</title>
        <authorList>
            <person name="Ruckert C."/>
            <person name="Albersmeier A."/>
            <person name="Winkler A."/>
            <person name="Kalinowski J."/>
        </authorList>
    </citation>
    <scope>NUCLEOTIDE SEQUENCE [LARGE SCALE GENOMIC DNA]</scope>
    <source>
        <strain evidence="2 3">M408/89/1</strain>
    </source>
</reference>
<gene>
    <name evidence="2" type="ORF">CPHO_10445</name>
</gene>
<protein>
    <submittedName>
        <fullName evidence="2">CRISPR-associated protein Cas5</fullName>
    </submittedName>
</protein>
<name>A0A1L7D548_9CORY</name>
<dbReference type="OrthoDB" id="3189549at2"/>
<dbReference type="EMBL" id="CP009249">
    <property type="protein sequence ID" value="APT93240.1"/>
    <property type="molecule type" value="Genomic_DNA"/>
</dbReference>
<dbReference type="Proteomes" id="UP000185491">
    <property type="component" value="Chromosome"/>
</dbReference>
<accession>A0A1L7D548</accession>
<dbReference type="CDD" id="cd09756">
    <property type="entry name" value="Cas5_I-E"/>
    <property type="match status" value="1"/>
</dbReference>
<dbReference type="Gene3D" id="3.30.70.2660">
    <property type="match status" value="1"/>
</dbReference>
<dbReference type="InterPro" id="IPR010147">
    <property type="entry name" value="CRISPR-assoc_prot_CasD"/>
</dbReference>
<sequence>MSVLLLQLSGPLQAWGDSSRFVHRETRKEPTKSGIVGLLAAAQGRPRAADVSDLVGLRFGTRVDQAGRLLKDFQTEIDWRNGKAKPLTYRHYLADAKFLAGIEGTQEVIEGLAESIRNPGFPLFLGRRACTPSAPLFLEISPLPLDEALDTHPWLAAEWYRREQPQKVQLAISTDCPPDKNPDELIRDLPLSFGNRTRKHALRPVRHRFAPLIDNPQGKPSSGQHDPFALIGGAQ</sequence>
<dbReference type="NCBIfam" id="TIGR01868">
    <property type="entry name" value="casD_Cas5e"/>
    <property type="match status" value="1"/>
</dbReference>
<evidence type="ECO:0000313" key="3">
    <source>
        <dbReference type="Proteomes" id="UP000185491"/>
    </source>
</evidence>
<dbReference type="STRING" id="161895.CPHO_10445"/>
<dbReference type="GO" id="GO:0003723">
    <property type="term" value="F:RNA binding"/>
    <property type="evidence" value="ECO:0007669"/>
    <property type="project" value="InterPro"/>
</dbReference>
<dbReference type="AlphaFoldDB" id="A0A1L7D548"/>
<dbReference type="InterPro" id="IPR013422">
    <property type="entry name" value="CRISPR-assoc_prot_Cas5_N"/>
</dbReference>
<dbReference type="Pfam" id="PF09704">
    <property type="entry name" value="Cas_Cas5d"/>
    <property type="match status" value="1"/>
</dbReference>
<dbReference type="InterPro" id="IPR021124">
    <property type="entry name" value="CRISPR-assoc_prot_Cas5"/>
</dbReference>
<dbReference type="GO" id="GO:0043571">
    <property type="term" value="P:maintenance of CRISPR repeat elements"/>
    <property type="evidence" value="ECO:0007669"/>
    <property type="project" value="InterPro"/>
</dbReference>
<organism evidence="2 3">
    <name type="scientific">Corynebacterium phocae</name>
    <dbReference type="NCBI Taxonomy" id="161895"/>
    <lineage>
        <taxon>Bacteria</taxon>
        <taxon>Bacillati</taxon>
        <taxon>Actinomycetota</taxon>
        <taxon>Actinomycetes</taxon>
        <taxon>Mycobacteriales</taxon>
        <taxon>Corynebacteriaceae</taxon>
        <taxon>Corynebacterium</taxon>
    </lineage>
</organism>
<proteinExistence type="predicted"/>
<evidence type="ECO:0000313" key="2">
    <source>
        <dbReference type="EMBL" id="APT93240.1"/>
    </source>
</evidence>
<keyword evidence="3" id="KW-1185">Reference proteome</keyword>
<dbReference type="NCBIfam" id="TIGR02593">
    <property type="entry name" value="CRISPR_cas5"/>
    <property type="match status" value="1"/>
</dbReference>
<evidence type="ECO:0000256" key="1">
    <source>
        <dbReference type="ARBA" id="ARBA00023118"/>
    </source>
</evidence>
<keyword evidence="1" id="KW-0051">Antiviral defense</keyword>
<dbReference type="GO" id="GO:0051607">
    <property type="term" value="P:defense response to virus"/>
    <property type="evidence" value="ECO:0007669"/>
    <property type="project" value="UniProtKB-KW"/>
</dbReference>
<dbReference type="RefSeq" id="WP_075735597.1">
    <property type="nucleotide sequence ID" value="NZ_CP009249.1"/>
</dbReference>
<dbReference type="KEGG" id="cpho:CPHO_10445"/>